<dbReference type="OrthoDB" id="2014201at2759"/>
<sequence length="450" mass="52209">MNSNYEYLPAFLRFQNDIHVLHFIGMQKPWKSRALCDSLGFIKANLYNGKSQNVHELWWSFFEEVSIGDLDHITILRKTGNLQPRPYSEKFISEHQPHDDDDGNHDNNNTTHHFESAAPEEPSLPQQKSAFREMAEPLKGTISSNNDSYEPAPFTTASAQQAPFTGDRNLSQPSKPLHFPTFYYKPSPYKKPLKDHTSLGEAFNMKETHVSWPSDPFARFDYQPFAPPRVPETHDQHQNVHEGESISPAAPVPHWQPPTVEQNQHYHEQQHEEFHQSLSPQNHDNQQPPPQHTEDHHHYQSSQVYYEDYHQAQSTYHEEAHQSPPAPHEESHQSPQQHDDAHNFWNPPPASSDHHSEQHHDQEKHHESNQVPPPQTQEDHQHQDFSPPQTHEDHQYQDSSPSTQKQEQAKEVYHFWTPPPPSVPAQSSHHNQPKPEQSHHFEPPKTTQGV</sequence>
<accession>A0A9W6Z112</accession>
<dbReference type="EMBL" id="BSXU01008371">
    <property type="protein sequence ID" value="GMG60220.1"/>
    <property type="molecule type" value="Genomic_DNA"/>
</dbReference>
<feature type="region of interest" description="Disordered" evidence="1">
    <location>
        <begin position="223"/>
        <end position="300"/>
    </location>
</feature>
<evidence type="ECO:0000313" key="2">
    <source>
        <dbReference type="EMBL" id="GMG60220.1"/>
    </source>
</evidence>
<feature type="region of interest" description="Disordered" evidence="1">
    <location>
        <begin position="92"/>
        <end position="126"/>
    </location>
</feature>
<evidence type="ECO:0000256" key="1">
    <source>
        <dbReference type="SAM" id="MobiDB-lite"/>
    </source>
</evidence>
<dbReference type="Gene3D" id="3.90.550.10">
    <property type="entry name" value="Spore Coat Polysaccharide Biosynthesis Protein SpsA, Chain A"/>
    <property type="match status" value="1"/>
</dbReference>
<dbReference type="Proteomes" id="UP001165063">
    <property type="component" value="Unassembled WGS sequence"/>
</dbReference>
<protein>
    <submittedName>
        <fullName evidence="2">Unnamed protein product</fullName>
    </submittedName>
</protein>
<dbReference type="InterPro" id="IPR029044">
    <property type="entry name" value="Nucleotide-diphossugar_trans"/>
</dbReference>
<feature type="compositionally biased region" description="Polar residues" evidence="1">
    <location>
        <begin position="397"/>
        <end position="406"/>
    </location>
</feature>
<feature type="compositionally biased region" description="Basic and acidic residues" evidence="1">
    <location>
        <begin position="231"/>
        <end position="244"/>
    </location>
</feature>
<keyword evidence="3" id="KW-1185">Reference proteome</keyword>
<feature type="compositionally biased region" description="Basic and acidic residues" evidence="1">
    <location>
        <begin position="352"/>
        <end position="368"/>
    </location>
</feature>
<feature type="region of interest" description="Disordered" evidence="1">
    <location>
        <begin position="160"/>
        <end position="179"/>
    </location>
</feature>
<evidence type="ECO:0000313" key="3">
    <source>
        <dbReference type="Proteomes" id="UP001165063"/>
    </source>
</evidence>
<proteinExistence type="predicted"/>
<name>A0A9W6Z112_AMBMO</name>
<gene>
    <name evidence="2" type="ORF">Amon01_000877800</name>
</gene>
<comment type="caution">
    <text evidence="2">The sequence shown here is derived from an EMBL/GenBank/DDBJ whole genome shotgun (WGS) entry which is preliminary data.</text>
</comment>
<feature type="compositionally biased region" description="Basic and acidic residues" evidence="1">
    <location>
        <begin position="264"/>
        <end position="275"/>
    </location>
</feature>
<feature type="compositionally biased region" description="Polar residues" evidence="1">
    <location>
        <begin position="160"/>
        <end position="174"/>
    </location>
</feature>
<reference evidence="2" key="1">
    <citation type="submission" date="2023-04" db="EMBL/GenBank/DDBJ databases">
        <title>Ambrosiozyma monospora NBRC 1965.</title>
        <authorList>
            <person name="Ichikawa N."/>
            <person name="Sato H."/>
            <person name="Tonouchi N."/>
        </authorList>
    </citation>
    <scope>NUCLEOTIDE SEQUENCE</scope>
    <source>
        <strain evidence="2">NBRC 1965</strain>
    </source>
</reference>
<organism evidence="2 3">
    <name type="scientific">Ambrosiozyma monospora</name>
    <name type="common">Yeast</name>
    <name type="synonym">Endomycopsis monosporus</name>
    <dbReference type="NCBI Taxonomy" id="43982"/>
    <lineage>
        <taxon>Eukaryota</taxon>
        <taxon>Fungi</taxon>
        <taxon>Dikarya</taxon>
        <taxon>Ascomycota</taxon>
        <taxon>Saccharomycotina</taxon>
        <taxon>Pichiomycetes</taxon>
        <taxon>Pichiales</taxon>
        <taxon>Pichiaceae</taxon>
        <taxon>Ambrosiozyma</taxon>
    </lineage>
</organism>
<feature type="compositionally biased region" description="Basic and acidic residues" evidence="1">
    <location>
        <begin position="316"/>
        <end position="342"/>
    </location>
</feature>
<dbReference type="AlphaFoldDB" id="A0A9W6Z112"/>
<feature type="region of interest" description="Disordered" evidence="1">
    <location>
        <begin position="312"/>
        <end position="450"/>
    </location>
</feature>